<dbReference type="EC" id="3.2.1.40" evidence="2"/>
<dbReference type="Gene3D" id="2.60.40.10">
    <property type="entry name" value="Immunoglobulins"/>
    <property type="match status" value="1"/>
</dbReference>
<dbReference type="InterPro" id="IPR013737">
    <property type="entry name" value="Bac_rhamnosid_N"/>
</dbReference>
<keyword evidence="10" id="KW-1185">Reference proteome</keyword>
<evidence type="ECO:0000313" key="9">
    <source>
        <dbReference type="EMBL" id="KAJ5465546.1"/>
    </source>
</evidence>
<dbReference type="InterPro" id="IPR008902">
    <property type="entry name" value="Rhamnosid_concanavalin"/>
</dbReference>
<dbReference type="InterPro" id="IPR012341">
    <property type="entry name" value="6hp_glycosidase-like_sf"/>
</dbReference>
<evidence type="ECO:0000259" key="5">
    <source>
        <dbReference type="Pfam" id="PF05592"/>
    </source>
</evidence>
<keyword evidence="3" id="KW-0378">Hydrolase</keyword>
<dbReference type="InterPro" id="IPR016007">
    <property type="entry name" value="Alpha_rhamnosid"/>
</dbReference>
<dbReference type="Proteomes" id="UP001147760">
    <property type="component" value="Unassembled WGS sequence"/>
</dbReference>
<proteinExistence type="predicted"/>
<accession>A0A9W9WIU0</accession>
<reference evidence="9" key="2">
    <citation type="journal article" date="2023" name="IMA Fungus">
        <title>Comparative genomic study of the Penicillium genus elucidates a diverse pangenome and 15 lateral gene transfer events.</title>
        <authorList>
            <person name="Petersen C."/>
            <person name="Sorensen T."/>
            <person name="Nielsen M.R."/>
            <person name="Sondergaard T.E."/>
            <person name="Sorensen J.L."/>
            <person name="Fitzpatrick D.A."/>
            <person name="Frisvad J.C."/>
            <person name="Nielsen K.L."/>
        </authorList>
    </citation>
    <scope>NUCLEOTIDE SEQUENCE</scope>
    <source>
        <strain evidence="9">IBT 17660</strain>
    </source>
</reference>
<comment type="caution">
    <text evidence="9">The sequence shown here is derived from an EMBL/GenBank/DDBJ whole genome shotgun (WGS) entry which is preliminary data.</text>
</comment>
<dbReference type="AlphaFoldDB" id="A0A9W9WIU0"/>
<dbReference type="PIRSF" id="PIRSF010631">
    <property type="entry name" value="A-rhamnsds"/>
    <property type="match status" value="1"/>
</dbReference>
<evidence type="ECO:0000256" key="4">
    <source>
        <dbReference type="SAM" id="MobiDB-lite"/>
    </source>
</evidence>
<evidence type="ECO:0000259" key="7">
    <source>
        <dbReference type="Pfam" id="PF17389"/>
    </source>
</evidence>
<comment type="catalytic activity">
    <reaction evidence="1">
        <text>Hydrolysis of terminal non-reducing alpha-L-rhamnose residues in alpha-L-rhamnosides.</text>
        <dbReference type="EC" id="3.2.1.40"/>
    </reaction>
</comment>
<feature type="region of interest" description="Disordered" evidence="4">
    <location>
        <begin position="60"/>
        <end position="92"/>
    </location>
</feature>
<name>A0A9W9WIU0_9EURO</name>
<reference evidence="9" key="1">
    <citation type="submission" date="2022-12" db="EMBL/GenBank/DDBJ databases">
        <authorList>
            <person name="Petersen C."/>
        </authorList>
    </citation>
    <scope>NUCLEOTIDE SEQUENCE</scope>
    <source>
        <strain evidence="9">IBT 17660</strain>
    </source>
</reference>
<dbReference type="Pfam" id="PF17390">
    <property type="entry name" value="Bac_rhamnosid_C"/>
    <property type="match status" value="1"/>
</dbReference>
<dbReference type="Gene3D" id="2.60.120.260">
    <property type="entry name" value="Galactose-binding domain-like"/>
    <property type="match status" value="2"/>
</dbReference>
<evidence type="ECO:0000256" key="3">
    <source>
        <dbReference type="ARBA" id="ARBA00022801"/>
    </source>
</evidence>
<dbReference type="GO" id="GO:0005975">
    <property type="term" value="P:carbohydrate metabolic process"/>
    <property type="evidence" value="ECO:0007669"/>
    <property type="project" value="InterPro"/>
</dbReference>
<evidence type="ECO:0000259" key="6">
    <source>
        <dbReference type="Pfam" id="PF08531"/>
    </source>
</evidence>
<organism evidence="9 10">
    <name type="scientific">Penicillium desertorum</name>
    <dbReference type="NCBI Taxonomy" id="1303715"/>
    <lineage>
        <taxon>Eukaryota</taxon>
        <taxon>Fungi</taxon>
        <taxon>Dikarya</taxon>
        <taxon>Ascomycota</taxon>
        <taxon>Pezizomycotina</taxon>
        <taxon>Eurotiomycetes</taxon>
        <taxon>Eurotiomycetidae</taxon>
        <taxon>Eurotiales</taxon>
        <taxon>Aspergillaceae</taxon>
        <taxon>Penicillium</taxon>
    </lineage>
</organism>
<gene>
    <name evidence="9" type="ORF">N7530_009333</name>
</gene>
<dbReference type="SUPFAM" id="SSF48208">
    <property type="entry name" value="Six-hairpin glycosidases"/>
    <property type="match status" value="1"/>
</dbReference>
<sequence length="928" mass="103665">MVVSYTTTAHPTITPPSVEQHSSGFGIGVDSPRLSWRFLTTSDNDVKGWKQTAYEIQISRHSRPTETHQATGDASVLVPWPSEPLKSRESAQVRVRSYGTSDGRAPSGPTNWSPWATFECGFLARDDWIAVPITIPTQQTEDSPLRPVRFRKVFHLGDGAIDRARLYITSLGVYRAFINGHEVGNQCMAPGWTSYQHRLNYQVYDVAPLLKLGGPNVIAVEVGEGWYATRLGFLGRRRQLYGDRLAVLAQLEVRPQNDDTDVSVITDSTWACCPSAIIKSEIYDGEVYDAREDDLDWNTVPSETDRAASWNPAQEMPFSTATLVSPDAPPVRVTEEREPAQILQTPSGKTVIDFGQNLVGRVRIRSLNKPAGGHVTLTHAEVLEHGEIGTRPLRHAKCIDEIISAGSELHNWSPQYTFHGFRYVQVDGWTDQDPLLLTNMTALVMHTDMARTGWFTCSHPMVNQLHENAWWSMRGNFLSIPTDCPQRDERLGWTGDIQIFCPSANFLYNTAGVLGDWLKDVAAEQLLDGDGCIPPFVVPNVISEKLWPHLPQAIWDDVVVLTPWDLYRSYGDISILRRQYPRMQAWIDRGIQRGPDGLWDPELWQLGDWLDPTAPPIEPGEARTNGTLVADAYLVHVTSTMAQISNALGETADAARFHSDSSQLKTKFQAKYIAQSGLVVGDTQTALSLAIMFDLHSTPEEAATAAARLVHLVRLAKFRVATGFAGTPLITHALTKSGHHQVAYRMLLEKGCPSWMYPITMGATTMWERWDSMLPDGSINPGEMTSFNHYAFGSIINWLHSCVGGVAPISPGWKEIRVEPIPGGTIGSAEVAYETPYGRMECRWRIYPEDNQFRLELLVPPNSSALVILPSEQHRQTRRELDTNRDGTWIGSGRYHFSCQWDASSYRHGWPPKPIIPIMRSPEPESVA</sequence>
<feature type="domain" description="Alpha-L-rhamnosidase six-hairpin glycosidase" evidence="7">
    <location>
        <begin position="451"/>
        <end position="803"/>
    </location>
</feature>
<dbReference type="InterPro" id="IPR008928">
    <property type="entry name" value="6-hairpin_glycosidase_sf"/>
</dbReference>
<evidence type="ECO:0000259" key="8">
    <source>
        <dbReference type="Pfam" id="PF17390"/>
    </source>
</evidence>
<dbReference type="GO" id="GO:0030596">
    <property type="term" value="F:alpha-L-rhamnosidase activity"/>
    <property type="evidence" value="ECO:0007669"/>
    <property type="project" value="UniProtKB-EC"/>
</dbReference>
<dbReference type="Pfam" id="PF25788">
    <property type="entry name" value="Ig_Rha78A_N"/>
    <property type="match status" value="1"/>
</dbReference>
<dbReference type="OrthoDB" id="10036721at2759"/>
<evidence type="ECO:0000256" key="2">
    <source>
        <dbReference type="ARBA" id="ARBA00012652"/>
    </source>
</evidence>
<dbReference type="EMBL" id="JAPWDO010000006">
    <property type="protein sequence ID" value="KAJ5465546.1"/>
    <property type="molecule type" value="Genomic_DNA"/>
</dbReference>
<dbReference type="InterPro" id="IPR013783">
    <property type="entry name" value="Ig-like_fold"/>
</dbReference>
<protein>
    <recommendedName>
        <fullName evidence="2">alpha-L-rhamnosidase</fullName>
        <ecNumber evidence="2">3.2.1.40</ecNumber>
    </recommendedName>
</protein>
<dbReference type="Gene3D" id="1.50.10.10">
    <property type="match status" value="1"/>
</dbReference>
<feature type="domain" description="Alpha-L-rhamnosidase concanavalin-like" evidence="5">
    <location>
        <begin position="344"/>
        <end position="446"/>
    </location>
</feature>
<dbReference type="InterPro" id="IPR035396">
    <property type="entry name" value="Bac_rhamnosid6H"/>
</dbReference>
<evidence type="ECO:0000256" key="1">
    <source>
        <dbReference type="ARBA" id="ARBA00001445"/>
    </source>
</evidence>
<dbReference type="Gene3D" id="2.60.420.10">
    <property type="entry name" value="Maltose phosphorylase, domain 3"/>
    <property type="match status" value="1"/>
</dbReference>
<feature type="domain" description="Alpha-L-rhamnosidase C-terminal" evidence="8">
    <location>
        <begin position="805"/>
        <end position="877"/>
    </location>
</feature>
<feature type="domain" description="Bacterial alpha-L-rhamnosidase N-terminal" evidence="6">
    <location>
        <begin position="160"/>
        <end position="335"/>
    </location>
</feature>
<dbReference type="PANTHER" id="PTHR33307">
    <property type="entry name" value="ALPHA-RHAMNOSIDASE (EUROFUNG)"/>
    <property type="match status" value="1"/>
</dbReference>
<dbReference type="Pfam" id="PF08531">
    <property type="entry name" value="Bac_rhamnosid_N"/>
    <property type="match status" value="1"/>
</dbReference>
<dbReference type="PANTHER" id="PTHR33307:SF6">
    <property type="entry name" value="ALPHA-RHAMNOSIDASE (EUROFUNG)-RELATED"/>
    <property type="match status" value="1"/>
</dbReference>
<dbReference type="Pfam" id="PF05592">
    <property type="entry name" value="Bac_rhamnosid"/>
    <property type="match status" value="1"/>
</dbReference>
<dbReference type="Pfam" id="PF17389">
    <property type="entry name" value="Bac_rhamnosid6H"/>
    <property type="match status" value="1"/>
</dbReference>
<evidence type="ECO:0000313" key="10">
    <source>
        <dbReference type="Proteomes" id="UP001147760"/>
    </source>
</evidence>
<dbReference type="InterPro" id="IPR035398">
    <property type="entry name" value="Bac_rhamnosid_C"/>
</dbReference>